<dbReference type="InterPro" id="IPR011652">
    <property type="entry name" value="MORN_2"/>
</dbReference>
<dbReference type="SUPFAM" id="SSF82185">
    <property type="entry name" value="Histone H3 K4-specific methyltransferase SET7/9 N-terminal domain"/>
    <property type="match status" value="2"/>
</dbReference>
<sequence>MIQSPTNGCLQLTVFLFAHLSLAHALGQSDQTTTPIEEAQLKETSGEVYFYEGKSYTGLVVKTHPNKKKAESYSLKNGKLNGVWKGWDEEGNLVGQAEYQNGKIHGKFLQLRKTGGREFEVNYVNGVENGAFRRWFDDGKLWVIENYLAGKLDGVSTTYFPDGKIQVSAEYRAGKKHGLEIHRYENGQPRWEAVYEEGKLKTKLRWKRDGTPSGQNPPKIL</sequence>
<proteinExistence type="predicted"/>
<accession>A0A381TRC7</accession>
<reference evidence="1" key="1">
    <citation type="submission" date="2018-05" db="EMBL/GenBank/DDBJ databases">
        <authorList>
            <person name="Lanie J.A."/>
            <person name="Ng W.-L."/>
            <person name="Kazmierczak K.M."/>
            <person name="Andrzejewski T.M."/>
            <person name="Davidsen T.M."/>
            <person name="Wayne K.J."/>
            <person name="Tettelin H."/>
            <person name="Glass J.I."/>
            <person name="Rusch D."/>
            <person name="Podicherti R."/>
            <person name="Tsui H.-C.T."/>
            <person name="Winkler M.E."/>
        </authorList>
    </citation>
    <scope>NUCLEOTIDE SEQUENCE</scope>
</reference>
<evidence type="ECO:0000313" key="1">
    <source>
        <dbReference type="EMBL" id="SVA18031.1"/>
    </source>
</evidence>
<dbReference type="AlphaFoldDB" id="A0A381TRC7"/>
<protein>
    <recommendedName>
        <fullName evidence="2">Toxin-antitoxin system YwqK family antitoxin</fullName>
    </recommendedName>
</protein>
<organism evidence="1">
    <name type="scientific">marine metagenome</name>
    <dbReference type="NCBI Taxonomy" id="408172"/>
    <lineage>
        <taxon>unclassified sequences</taxon>
        <taxon>metagenomes</taxon>
        <taxon>ecological metagenomes</taxon>
    </lineage>
</organism>
<dbReference type="EMBL" id="UINC01004953">
    <property type="protein sequence ID" value="SVA18031.1"/>
    <property type="molecule type" value="Genomic_DNA"/>
</dbReference>
<dbReference type="Pfam" id="PF07661">
    <property type="entry name" value="MORN_2"/>
    <property type="match status" value="3"/>
</dbReference>
<name>A0A381TRC7_9ZZZZ</name>
<dbReference type="Gene3D" id="2.20.110.10">
    <property type="entry name" value="Histone H3 K4-specific methyltransferase SET7/9 N-terminal domain"/>
    <property type="match status" value="2"/>
</dbReference>
<evidence type="ECO:0008006" key="2">
    <source>
        <dbReference type="Google" id="ProtNLM"/>
    </source>
</evidence>
<gene>
    <name evidence="1" type="ORF">METZ01_LOCUS70885</name>
</gene>